<protein>
    <submittedName>
        <fullName evidence="1">Uncharacterized protein</fullName>
    </submittedName>
</protein>
<dbReference type="Proteomes" id="UP000051952">
    <property type="component" value="Unassembled WGS sequence"/>
</dbReference>
<dbReference type="AlphaFoldDB" id="A0A0S4INN7"/>
<organism evidence="1 2">
    <name type="scientific">Bodo saltans</name>
    <name type="common">Flagellated protozoan</name>
    <dbReference type="NCBI Taxonomy" id="75058"/>
    <lineage>
        <taxon>Eukaryota</taxon>
        <taxon>Discoba</taxon>
        <taxon>Euglenozoa</taxon>
        <taxon>Kinetoplastea</taxon>
        <taxon>Metakinetoplastina</taxon>
        <taxon>Eubodonida</taxon>
        <taxon>Bodonidae</taxon>
        <taxon>Bodo</taxon>
    </lineage>
</organism>
<accession>A0A0S4INN7</accession>
<dbReference type="EMBL" id="CYKH01000388">
    <property type="protein sequence ID" value="CUF70619.1"/>
    <property type="molecule type" value="Genomic_DNA"/>
</dbReference>
<evidence type="ECO:0000313" key="2">
    <source>
        <dbReference type="Proteomes" id="UP000051952"/>
    </source>
</evidence>
<feature type="non-terminal residue" evidence="1">
    <location>
        <position position="1"/>
    </location>
</feature>
<gene>
    <name evidence="1" type="ORF">BSAL_65030</name>
</gene>
<evidence type="ECO:0000313" key="1">
    <source>
        <dbReference type="EMBL" id="CUF70619.1"/>
    </source>
</evidence>
<reference evidence="2" key="1">
    <citation type="submission" date="2015-09" db="EMBL/GenBank/DDBJ databases">
        <authorList>
            <consortium name="Pathogen Informatics"/>
        </authorList>
    </citation>
    <scope>NUCLEOTIDE SEQUENCE [LARGE SCALE GENOMIC DNA]</scope>
    <source>
        <strain evidence="2">Lake Konstanz</strain>
    </source>
</reference>
<name>A0A0S4INN7_BODSA</name>
<proteinExistence type="predicted"/>
<keyword evidence="2" id="KW-1185">Reference proteome</keyword>
<sequence length="383" mass="40795">NGRTPSNPPSPPITLPPSSLAVDFTTNIVGRSLTQPPPSLFHNTGSNNNKSFMQAPPPPPQADAKLSQFFFSPSLFHHTGSNNNKSFIQAPPPPPPQADAKLSQCMSYMDSAMRAGAAFAATKSATSFFEAMGPLLSLHETLNTIVPRTNNNASSAGGANAKAAASSVDDAQLNMVRGLRISAYIIATFLHQIRGSLSEMLPCISKAMDVIANVTVTPLEKPSALHVDPDHEDDDAAFLSALSLVHVSQPSAVISQHVYETALAHQTFLVNALLAIGFGMENVNCLIARCAFTSARRRASTVLGSVHPELDRGLMAGGVHNLYAQLMPAAQQHQQQRSTTVGGDFATHFFTSYRDANEDTVPAPAMESLPPLHCVAIFPHKSK</sequence>
<dbReference type="VEuPathDB" id="TriTrypDB:BSAL_65030"/>